<reference evidence="3 4" key="1">
    <citation type="journal article" date="2019" name="Nat. Ecol. Evol.">
        <title>Megaphylogeny resolves global patterns of mushroom evolution.</title>
        <authorList>
            <person name="Varga T."/>
            <person name="Krizsan K."/>
            <person name="Foldi C."/>
            <person name="Dima B."/>
            <person name="Sanchez-Garcia M."/>
            <person name="Sanchez-Ramirez S."/>
            <person name="Szollosi G.J."/>
            <person name="Szarkandi J.G."/>
            <person name="Papp V."/>
            <person name="Albert L."/>
            <person name="Andreopoulos W."/>
            <person name="Angelini C."/>
            <person name="Antonin V."/>
            <person name="Barry K.W."/>
            <person name="Bougher N.L."/>
            <person name="Buchanan P."/>
            <person name="Buyck B."/>
            <person name="Bense V."/>
            <person name="Catcheside P."/>
            <person name="Chovatia M."/>
            <person name="Cooper J."/>
            <person name="Damon W."/>
            <person name="Desjardin D."/>
            <person name="Finy P."/>
            <person name="Geml J."/>
            <person name="Haridas S."/>
            <person name="Hughes K."/>
            <person name="Justo A."/>
            <person name="Karasinski D."/>
            <person name="Kautmanova I."/>
            <person name="Kiss B."/>
            <person name="Kocsube S."/>
            <person name="Kotiranta H."/>
            <person name="LaButti K.M."/>
            <person name="Lechner B.E."/>
            <person name="Liimatainen K."/>
            <person name="Lipzen A."/>
            <person name="Lukacs Z."/>
            <person name="Mihaltcheva S."/>
            <person name="Morgado L.N."/>
            <person name="Niskanen T."/>
            <person name="Noordeloos M.E."/>
            <person name="Ohm R.A."/>
            <person name="Ortiz-Santana B."/>
            <person name="Ovrebo C."/>
            <person name="Racz N."/>
            <person name="Riley R."/>
            <person name="Savchenko A."/>
            <person name="Shiryaev A."/>
            <person name="Soop K."/>
            <person name="Spirin V."/>
            <person name="Szebenyi C."/>
            <person name="Tomsovsky M."/>
            <person name="Tulloss R.E."/>
            <person name="Uehling J."/>
            <person name="Grigoriev I.V."/>
            <person name="Vagvolgyi C."/>
            <person name="Papp T."/>
            <person name="Martin F.M."/>
            <person name="Miettinen O."/>
            <person name="Hibbett D.S."/>
            <person name="Nagy L.G."/>
        </authorList>
    </citation>
    <scope>NUCLEOTIDE SEQUENCE [LARGE SCALE GENOMIC DNA]</scope>
    <source>
        <strain evidence="3 4">FP101781</strain>
    </source>
</reference>
<dbReference type="Pfam" id="PF20415">
    <property type="entry name" value="DUF6699"/>
    <property type="match status" value="1"/>
</dbReference>
<organism evidence="3 4">
    <name type="scientific">Coprinellus micaceus</name>
    <name type="common">Glistening ink-cap mushroom</name>
    <name type="synonym">Coprinus micaceus</name>
    <dbReference type="NCBI Taxonomy" id="71717"/>
    <lineage>
        <taxon>Eukaryota</taxon>
        <taxon>Fungi</taxon>
        <taxon>Dikarya</taxon>
        <taxon>Basidiomycota</taxon>
        <taxon>Agaricomycotina</taxon>
        <taxon>Agaricomycetes</taxon>
        <taxon>Agaricomycetidae</taxon>
        <taxon>Agaricales</taxon>
        <taxon>Agaricineae</taxon>
        <taxon>Psathyrellaceae</taxon>
        <taxon>Coprinellus</taxon>
    </lineage>
</organism>
<evidence type="ECO:0000256" key="1">
    <source>
        <dbReference type="SAM" id="MobiDB-lite"/>
    </source>
</evidence>
<evidence type="ECO:0000259" key="2">
    <source>
        <dbReference type="Pfam" id="PF20415"/>
    </source>
</evidence>
<accession>A0A4Y7SI21</accession>
<dbReference type="EMBL" id="QPFP01000117">
    <property type="protein sequence ID" value="TEB21234.1"/>
    <property type="molecule type" value="Genomic_DNA"/>
</dbReference>
<feature type="compositionally biased region" description="Low complexity" evidence="1">
    <location>
        <begin position="143"/>
        <end position="167"/>
    </location>
</feature>
<comment type="caution">
    <text evidence="3">The sequence shown here is derived from an EMBL/GenBank/DDBJ whole genome shotgun (WGS) entry which is preliminary data.</text>
</comment>
<protein>
    <recommendedName>
        <fullName evidence="2">DUF6699 domain-containing protein</fullName>
    </recommendedName>
</protein>
<keyword evidence="4" id="KW-1185">Reference proteome</keyword>
<dbReference type="InterPro" id="IPR046522">
    <property type="entry name" value="DUF6699"/>
</dbReference>
<dbReference type="OrthoDB" id="3242468at2759"/>
<feature type="region of interest" description="Disordered" evidence="1">
    <location>
        <begin position="13"/>
        <end position="85"/>
    </location>
</feature>
<name>A0A4Y7SI21_COPMI</name>
<evidence type="ECO:0000313" key="4">
    <source>
        <dbReference type="Proteomes" id="UP000298030"/>
    </source>
</evidence>
<feature type="compositionally biased region" description="Acidic residues" evidence="1">
    <location>
        <begin position="324"/>
        <end position="333"/>
    </location>
</feature>
<dbReference type="AlphaFoldDB" id="A0A4Y7SI21"/>
<dbReference type="Proteomes" id="UP000298030">
    <property type="component" value="Unassembled WGS sequence"/>
</dbReference>
<feature type="compositionally biased region" description="Pro residues" evidence="1">
    <location>
        <begin position="37"/>
        <end position="48"/>
    </location>
</feature>
<feature type="region of interest" description="Disordered" evidence="1">
    <location>
        <begin position="117"/>
        <end position="193"/>
    </location>
</feature>
<feature type="compositionally biased region" description="Basic residues" evidence="1">
    <location>
        <begin position="286"/>
        <end position="300"/>
    </location>
</feature>
<proteinExistence type="predicted"/>
<feature type="region of interest" description="Disordered" evidence="1">
    <location>
        <begin position="277"/>
        <end position="335"/>
    </location>
</feature>
<gene>
    <name evidence="3" type="ORF">FA13DRAFT_143366</name>
</gene>
<sequence>MSFLFRKIVALASPGNLNAQSKERRSATKPPLNRTSHPPPYSPPPPYHVSPDTSPPSLLLAPVHREPPPAPPKTPKIAPKELEFSPAMEKNEKLWEEQLTAETQQYKEFQATGYRQQPMSPWIATPHPAASRDLAYPECKPPSSGSSRSSSVSSLESVESRSSLQSSYGPCTPRTSPLGTPAKSKCRVSFENPTKPRKTYMHPLFAWTRTRPTAPICYDVLAPPPSPVTPTQDGSTIKDFLDQPIPLCTLLEPATEPPTKGKMMLYCQELGWEVPVLPSTPTGMDRRRRTSSSSSRRRPSNLKTGGMSEKKKFFIDNESACSSDTEDDDDDDWYPGRPSNAVITNLDVLRSIHSSLSLPISQADWTQLSEDDRKDVSKAYRTRCRGAQERGDQSPKTGGVWAEGVKRVDFLKGKSVLVGIEARDSVGKPERRASRGKGAIGRIVFGQRKESC</sequence>
<feature type="domain" description="DUF6699" evidence="2">
    <location>
        <begin position="216"/>
        <end position="423"/>
    </location>
</feature>
<evidence type="ECO:0000313" key="3">
    <source>
        <dbReference type="EMBL" id="TEB21234.1"/>
    </source>
</evidence>